<dbReference type="InterPro" id="IPR000620">
    <property type="entry name" value="EamA_dom"/>
</dbReference>
<dbReference type="GO" id="GO:0016020">
    <property type="term" value="C:membrane"/>
    <property type="evidence" value="ECO:0007669"/>
    <property type="project" value="InterPro"/>
</dbReference>
<feature type="transmembrane region" description="Helical" evidence="1">
    <location>
        <begin position="92"/>
        <end position="110"/>
    </location>
</feature>
<feature type="domain" description="EamA" evidence="2">
    <location>
        <begin position="25"/>
        <end position="122"/>
    </location>
</feature>
<evidence type="ECO:0000256" key="1">
    <source>
        <dbReference type="SAM" id="Phobius"/>
    </source>
</evidence>
<organism evidence="3 4">
    <name type="scientific">Paramecium octaurelia</name>
    <dbReference type="NCBI Taxonomy" id="43137"/>
    <lineage>
        <taxon>Eukaryota</taxon>
        <taxon>Sar</taxon>
        <taxon>Alveolata</taxon>
        <taxon>Ciliophora</taxon>
        <taxon>Intramacronucleata</taxon>
        <taxon>Oligohymenophorea</taxon>
        <taxon>Peniculida</taxon>
        <taxon>Parameciidae</taxon>
        <taxon>Paramecium</taxon>
    </lineage>
</organism>
<keyword evidence="1" id="KW-1133">Transmembrane helix</keyword>
<evidence type="ECO:0000259" key="2">
    <source>
        <dbReference type="Pfam" id="PF00892"/>
    </source>
</evidence>
<accession>A0A8S1X8F0</accession>
<keyword evidence="1" id="KW-0472">Membrane</keyword>
<keyword evidence="4" id="KW-1185">Reference proteome</keyword>
<dbReference type="AlphaFoldDB" id="A0A8S1X8F0"/>
<dbReference type="Pfam" id="PF00892">
    <property type="entry name" value="EamA"/>
    <property type="match status" value="1"/>
</dbReference>
<protein>
    <recommendedName>
        <fullName evidence="2">EamA domain-containing protein</fullName>
    </recommendedName>
</protein>
<sequence>MDQFLFTIKSAINQLELKQPRYAPIYYILTGSLMFSINSMFSKMISHIPSPQIVFYGAMIMCLINFAVTSTQNIRLYGFALDIYKKLFMRSIFGYFGTICFYKGIMQVSVSEGQVLIRTSPL</sequence>
<dbReference type="EMBL" id="CAJJDP010000112">
    <property type="protein sequence ID" value="CAD8196826.1"/>
    <property type="molecule type" value="Genomic_DNA"/>
</dbReference>
<feature type="transmembrane region" description="Helical" evidence="1">
    <location>
        <begin position="24"/>
        <end position="41"/>
    </location>
</feature>
<gene>
    <name evidence="3" type="ORF">POCTA_138.1.T1120200</name>
</gene>
<keyword evidence="1" id="KW-0812">Transmembrane</keyword>
<reference evidence="3" key="1">
    <citation type="submission" date="2021-01" db="EMBL/GenBank/DDBJ databases">
        <authorList>
            <consortium name="Genoscope - CEA"/>
            <person name="William W."/>
        </authorList>
    </citation>
    <scope>NUCLEOTIDE SEQUENCE</scope>
</reference>
<evidence type="ECO:0000313" key="4">
    <source>
        <dbReference type="Proteomes" id="UP000683925"/>
    </source>
</evidence>
<proteinExistence type="predicted"/>
<evidence type="ECO:0000313" key="3">
    <source>
        <dbReference type="EMBL" id="CAD8196826.1"/>
    </source>
</evidence>
<name>A0A8S1X8F0_PAROT</name>
<dbReference type="Proteomes" id="UP000683925">
    <property type="component" value="Unassembled WGS sequence"/>
</dbReference>
<feature type="transmembrane region" description="Helical" evidence="1">
    <location>
        <begin position="53"/>
        <end position="72"/>
    </location>
</feature>
<comment type="caution">
    <text evidence="3">The sequence shown here is derived from an EMBL/GenBank/DDBJ whole genome shotgun (WGS) entry which is preliminary data.</text>
</comment>